<evidence type="ECO:0000313" key="2">
    <source>
        <dbReference type="Proteomes" id="UP001396334"/>
    </source>
</evidence>
<reference evidence="1 2" key="1">
    <citation type="journal article" date="2024" name="G3 (Bethesda)">
        <title>Genome assembly of Hibiscus sabdariffa L. provides insights into metabolisms of medicinal natural products.</title>
        <authorList>
            <person name="Kim T."/>
        </authorList>
    </citation>
    <scope>NUCLEOTIDE SEQUENCE [LARGE SCALE GENOMIC DNA]</scope>
    <source>
        <strain evidence="1">TK-2024</strain>
        <tissue evidence="1">Old leaves</tissue>
    </source>
</reference>
<organism evidence="1 2">
    <name type="scientific">Hibiscus sabdariffa</name>
    <name type="common">roselle</name>
    <dbReference type="NCBI Taxonomy" id="183260"/>
    <lineage>
        <taxon>Eukaryota</taxon>
        <taxon>Viridiplantae</taxon>
        <taxon>Streptophyta</taxon>
        <taxon>Embryophyta</taxon>
        <taxon>Tracheophyta</taxon>
        <taxon>Spermatophyta</taxon>
        <taxon>Magnoliopsida</taxon>
        <taxon>eudicotyledons</taxon>
        <taxon>Gunneridae</taxon>
        <taxon>Pentapetalae</taxon>
        <taxon>rosids</taxon>
        <taxon>malvids</taxon>
        <taxon>Malvales</taxon>
        <taxon>Malvaceae</taxon>
        <taxon>Malvoideae</taxon>
        <taxon>Hibiscus</taxon>
    </lineage>
</organism>
<accession>A0ABR2PX22</accession>
<gene>
    <name evidence="1" type="ORF">V6N11_049039</name>
</gene>
<comment type="caution">
    <text evidence="1">The sequence shown here is derived from an EMBL/GenBank/DDBJ whole genome shotgun (WGS) entry which is preliminary data.</text>
</comment>
<protein>
    <submittedName>
        <fullName evidence="1">Uncharacterized protein</fullName>
    </submittedName>
</protein>
<keyword evidence="2" id="KW-1185">Reference proteome</keyword>
<sequence length="96" mass="10356">MARLKVKVVSQIFSGNSTSCGLGPVMGFDALGKVDMNSAEAMDTREAENVPLEHTESLKRQHLHLTSSNVSSSLVDSNEDFPTLEAGLTDQACHHQ</sequence>
<proteinExistence type="predicted"/>
<dbReference type="Proteomes" id="UP001396334">
    <property type="component" value="Unassembled WGS sequence"/>
</dbReference>
<dbReference type="EMBL" id="JBBPBN010000050">
    <property type="protein sequence ID" value="KAK8992981.1"/>
    <property type="molecule type" value="Genomic_DNA"/>
</dbReference>
<evidence type="ECO:0000313" key="1">
    <source>
        <dbReference type="EMBL" id="KAK8992981.1"/>
    </source>
</evidence>
<name>A0ABR2PX22_9ROSI</name>